<evidence type="ECO:0000256" key="7">
    <source>
        <dbReference type="SAM" id="Coils"/>
    </source>
</evidence>
<evidence type="ECO:0000256" key="1">
    <source>
        <dbReference type="ARBA" id="ARBA00004150"/>
    </source>
</evidence>
<sequence length="821" mass="93644">MMTDRKAAPKLAIDIDINNNLGPSENSAAISTTNQPSQAQTDIETRHHDIVTFTADLSRHICRILNKSDALDSSQFDCIQYVNQIFPDEQSLVHADKVLEKLQKQIHHLDNEMKALVRYQTDASQQSRQELEEVKLAIQHLVARIKTIKSKATEAEDMVLEITHDIKSLDQAKHNLTRTITVFKRLQMLGNAINLFPCHIHATLHFMSDRLEFFIYMTVNALDQLKGVANRKQYRETAHLLQITKLLMDKFKAYKNVKQVASVCETGILLETDIKRTIFNEFESSFAGGTFKMQVQVLNDACLVIDTFGSDSRTQLIDWYCEAQLKDYRGIFRSNPEVAGLNDISRRYAWLKRALKTHDDQHANLFIPEWGVAECFTVKFCSDTCKDLADVLAKSDKDDTLDTVMMLQALQTTMEFESKLDKRFTHKSYTEAIRNENELAPCTSKFYKIIAVCFEPYLWHYIDLEDKLLSEKFDVFKSQPFIADDELVFTSSTDLFLVYRQTLLNGARLSTRKPFLDLCKMFGKWLNNYNDLLMSRLPKDDRRIPIDDDLRNTCLVVNTADYCASTTAQLEEKLIEKIDSDMKGLLSLSAEKDSFFGCSAAAIQWLVKLVENANESALQSMTRRQWNTLSSVGDQSEHITQIAVTLSAAIKIIRKTITSSNSFTKKYLSTIYKCRPLSEIGAEQMLLDTHSLKNIMIEMSTLGADPPAQAPAAYIKILGRGIASIEQLLKVVLRPQDPPDAIVDTYNLLYQDYNVTNFQKILELKGLRRAEIQPIIEMFQIKVPAKTNAISSPLPELTKAAVGNFKPDFRKFMNNMNLKRI</sequence>
<keyword evidence="4" id="KW-0967">Endosome</keyword>
<dbReference type="InterPro" id="IPR031745">
    <property type="entry name" value="Vps53_C"/>
</dbReference>
<dbReference type="PANTHER" id="PTHR12820:SF0">
    <property type="entry name" value="VACUOLAR PROTEIN SORTING-ASSOCIATED PROTEIN 53 HOMOLOG"/>
    <property type="match status" value="1"/>
</dbReference>
<dbReference type="STRING" id="403673.A0A177WC19"/>
<protein>
    <recommendedName>
        <fullName evidence="12">Vps53 N-terminal domain-containing protein</fullName>
    </recommendedName>
</protein>
<dbReference type="InterPro" id="IPR039766">
    <property type="entry name" value="Vps53"/>
</dbReference>
<evidence type="ECO:0000256" key="4">
    <source>
        <dbReference type="ARBA" id="ARBA00022753"/>
    </source>
</evidence>
<evidence type="ECO:0008006" key="12">
    <source>
        <dbReference type="Google" id="ProtNLM"/>
    </source>
</evidence>
<dbReference type="VEuPathDB" id="FungiDB:BDEG_21379"/>
<organism evidence="10 11">
    <name type="scientific">Batrachochytrium dendrobatidis (strain JEL423)</name>
    <dbReference type="NCBI Taxonomy" id="403673"/>
    <lineage>
        <taxon>Eukaryota</taxon>
        <taxon>Fungi</taxon>
        <taxon>Fungi incertae sedis</taxon>
        <taxon>Chytridiomycota</taxon>
        <taxon>Chytridiomycota incertae sedis</taxon>
        <taxon>Chytridiomycetes</taxon>
        <taxon>Rhizophydiales</taxon>
        <taxon>Rhizophydiales incertae sedis</taxon>
        <taxon>Batrachochytrium</taxon>
    </lineage>
</organism>
<dbReference type="InterPro" id="IPR007234">
    <property type="entry name" value="Vps53_N"/>
</dbReference>
<dbReference type="AlphaFoldDB" id="A0A177WC19"/>
<dbReference type="GO" id="GO:0000938">
    <property type="term" value="C:GARP complex"/>
    <property type="evidence" value="ECO:0007669"/>
    <property type="project" value="InterPro"/>
</dbReference>
<evidence type="ECO:0000313" key="10">
    <source>
        <dbReference type="EMBL" id="OAJ37346.1"/>
    </source>
</evidence>
<dbReference type="Proteomes" id="UP000077115">
    <property type="component" value="Unassembled WGS sequence"/>
</dbReference>
<feature type="coiled-coil region" evidence="7">
    <location>
        <begin position="92"/>
        <end position="119"/>
    </location>
</feature>
<dbReference type="eggNOG" id="KOG2180">
    <property type="taxonomic scope" value="Eukaryota"/>
</dbReference>
<dbReference type="GO" id="GO:0042147">
    <property type="term" value="P:retrograde transport, endosome to Golgi"/>
    <property type="evidence" value="ECO:0007669"/>
    <property type="project" value="InterPro"/>
</dbReference>
<dbReference type="GO" id="GO:0005829">
    <property type="term" value="C:cytosol"/>
    <property type="evidence" value="ECO:0007669"/>
    <property type="project" value="GOC"/>
</dbReference>
<evidence type="ECO:0000256" key="3">
    <source>
        <dbReference type="ARBA" id="ARBA00008628"/>
    </source>
</evidence>
<dbReference type="EMBL" id="DS022300">
    <property type="protein sequence ID" value="OAJ37346.1"/>
    <property type="molecule type" value="Genomic_DNA"/>
</dbReference>
<dbReference type="Pfam" id="PF04100">
    <property type="entry name" value="Vps53_N"/>
    <property type="match status" value="2"/>
</dbReference>
<keyword evidence="6" id="KW-0472">Membrane</keyword>
<evidence type="ECO:0000259" key="9">
    <source>
        <dbReference type="Pfam" id="PF16854"/>
    </source>
</evidence>
<evidence type="ECO:0000256" key="2">
    <source>
        <dbReference type="ARBA" id="ARBA00004481"/>
    </source>
</evidence>
<reference evidence="10 11" key="1">
    <citation type="submission" date="2006-10" db="EMBL/GenBank/DDBJ databases">
        <title>The Genome Sequence of Batrachochytrium dendrobatidis JEL423.</title>
        <authorList>
            <consortium name="The Broad Institute Genome Sequencing Platform"/>
            <person name="Birren B."/>
            <person name="Lander E."/>
            <person name="Galagan J."/>
            <person name="Cuomo C."/>
            <person name="Devon K."/>
            <person name="Jaffe D."/>
            <person name="Butler J."/>
            <person name="Alvarez P."/>
            <person name="Gnerre S."/>
            <person name="Grabherr M."/>
            <person name="Kleber M."/>
            <person name="Mauceli E."/>
            <person name="Brockman W."/>
            <person name="Young S."/>
            <person name="LaButti K."/>
            <person name="Sykes S."/>
            <person name="DeCaprio D."/>
            <person name="Crawford M."/>
            <person name="Koehrsen M."/>
            <person name="Engels R."/>
            <person name="Montgomery P."/>
            <person name="Pearson M."/>
            <person name="Howarth C."/>
            <person name="Larson L."/>
            <person name="White J."/>
            <person name="O'Leary S."/>
            <person name="Kodira C."/>
            <person name="Zeng Q."/>
            <person name="Yandava C."/>
            <person name="Alvarado L."/>
            <person name="Longcore J."/>
            <person name="James T."/>
        </authorList>
    </citation>
    <scope>NUCLEOTIDE SEQUENCE [LARGE SCALE GENOMIC DNA]</scope>
    <source>
        <strain evidence="10 11">JEL423</strain>
    </source>
</reference>
<dbReference type="PANTHER" id="PTHR12820">
    <property type="entry name" value="VACUOLAR SORTING PROTEIN 53"/>
    <property type="match status" value="1"/>
</dbReference>
<keyword evidence="7" id="KW-0175">Coiled coil</keyword>
<evidence type="ECO:0000313" key="11">
    <source>
        <dbReference type="Proteomes" id="UP000077115"/>
    </source>
</evidence>
<accession>A0A177WC19</accession>
<dbReference type="InterPro" id="IPR038260">
    <property type="entry name" value="Vps53_C_sf"/>
</dbReference>
<feature type="domain" description="Vps53 C-terminal" evidence="9">
    <location>
        <begin position="683"/>
        <end position="767"/>
    </location>
</feature>
<name>A0A177WC19_BATDL</name>
<gene>
    <name evidence="10" type="ORF">BDEG_21379</name>
</gene>
<evidence type="ECO:0000256" key="6">
    <source>
        <dbReference type="ARBA" id="ARBA00023136"/>
    </source>
</evidence>
<comment type="similarity">
    <text evidence="3">Belongs to the VPS53 family.</text>
</comment>
<keyword evidence="5" id="KW-0333">Golgi apparatus</keyword>
<feature type="domain" description="Vps53 N-terminal" evidence="8">
    <location>
        <begin position="75"/>
        <end position="194"/>
    </location>
</feature>
<proteinExistence type="inferred from homology"/>
<evidence type="ECO:0000256" key="5">
    <source>
        <dbReference type="ARBA" id="ARBA00023034"/>
    </source>
</evidence>
<dbReference type="Pfam" id="PF16854">
    <property type="entry name" value="VPS53_C"/>
    <property type="match status" value="1"/>
</dbReference>
<reference evidence="10 11" key="2">
    <citation type="submission" date="2016-05" db="EMBL/GenBank/DDBJ databases">
        <title>Lineage-specific infection strategies underlie the spectrum of fungal disease in amphibians.</title>
        <authorList>
            <person name="Cuomo C.A."/>
            <person name="Farrer R.A."/>
            <person name="James T."/>
            <person name="Longcore J."/>
            <person name="Birren B."/>
        </authorList>
    </citation>
    <scope>NUCLEOTIDE SEQUENCE [LARGE SCALE GENOMIC DNA]</scope>
    <source>
        <strain evidence="10 11">JEL423</strain>
    </source>
</reference>
<dbReference type="FunFam" id="1.10.357.110:FF:000009">
    <property type="entry name" value="Vps53p"/>
    <property type="match status" value="1"/>
</dbReference>
<dbReference type="OrthoDB" id="10261632at2759"/>
<comment type="subcellular location">
    <subcellularLocation>
        <location evidence="2">Endosome membrane</location>
        <topology evidence="2">Peripheral membrane protein</topology>
    </subcellularLocation>
    <subcellularLocation>
        <location evidence="1">Golgi apparatus</location>
        <location evidence="1">trans-Golgi network membrane</location>
        <topology evidence="1">Peripheral membrane protein</topology>
    </subcellularLocation>
</comment>
<feature type="domain" description="Vps53 N-terminal" evidence="8">
    <location>
        <begin position="217"/>
        <end position="478"/>
    </location>
</feature>
<dbReference type="Gene3D" id="1.10.357.110">
    <property type="entry name" value="Vacuolar protein sorting-associated protein 53, C-terminus"/>
    <property type="match status" value="1"/>
</dbReference>
<evidence type="ECO:0000259" key="8">
    <source>
        <dbReference type="Pfam" id="PF04100"/>
    </source>
</evidence>
<dbReference type="GO" id="GO:0010008">
    <property type="term" value="C:endosome membrane"/>
    <property type="evidence" value="ECO:0007669"/>
    <property type="project" value="UniProtKB-SubCell"/>
</dbReference>